<dbReference type="OrthoDB" id="7028171at2"/>
<organism evidence="9 10">
    <name type="scientific">Meridianimarinicoccus aquatilis</name>
    <dbReference type="NCBI Taxonomy" id="2552766"/>
    <lineage>
        <taxon>Bacteria</taxon>
        <taxon>Pseudomonadati</taxon>
        <taxon>Pseudomonadota</taxon>
        <taxon>Alphaproteobacteria</taxon>
        <taxon>Rhodobacterales</taxon>
        <taxon>Paracoccaceae</taxon>
        <taxon>Meridianimarinicoccus</taxon>
    </lineage>
</organism>
<comment type="caution">
    <text evidence="9">The sequence shown here is derived from an EMBL/GenBank/DDBJ whole genome shotgun (WGS) entry which is preliminary data.</text>
</comment>
<protein>
    <recommendedName>
        <fullName evidence="8">Probable membrane transporter protein</fullName>
    </recommendedName>
</protein>
<evidence type="ECO:0000256" key="7">
    <source>
        <dbReference type="ARBA" id="ARBA00023136"/>
    </source>
</evidence>
<feature type="transmembrane region" description="Helical" evidence="8">
    <location>
        <begin position="73"/>
        <end position="94"/>
    </location>
</feature>
<evidence type="ECO:0000313" key="9">
    <source>
        <dbReference type="EMBL" id="TDL91474.1"/>
    </source>
</evidence>
<evidence type="ECO:0000256" key="4">
    <source>
        <dbReference type="ARBA" id="ARBA00022475"/>
    </source>
</evidence>
<feature type="transmembrane region" description="Helical" evidence="8">
    <location>
        <begin position="48"/>
        <end position="66"/>
    </location>
</feature>
<feature type="transmembrane region" description="Helical" evidence="8">
    <location>
        <begin position="130"/>
        <end position="151"/>
    </location>
</feature>
<gene>
    <name evidence="9" type="ORF">E2L05_00785</name>
</gene>
<dbReference type="GO" id="GO:0005886">
    <property type="term" value="C:plasma membrane"/>
    <property type="evidence" value="ECO:0007669"/>
    <property type="project" value="UniProtKB-SubCell"/>
</dbReference>
<evidence type="ECO:0000256" key="6">
    <source>
        <dbReference type="ARBA" id="ARBA00022989"/>
    </source>
</evidence>
<keyword evidence="4 8" id="KW-1003">Cell membrane</keyword>
<feature type="transmembrane region" description="Helical" evidence="8">
    <location>
        <begin position="228"/>
        <end position="246"/>
    </location>
</feature>
<comment type="similarity">
    <text evidence="2 8">Belongs to the 4-toluene sulfonate uptake permease (TSUP) (TC 2.A.102) family.</text>
</comment>
<feature type="transmembrane region" description="Helical" evidence="8">
    <location>
        <begin position="202"/>
        <end position="222"/>
    </location>
</feature>
<keyword evidence="6 8" id="KW-1133">Transmembrane helix</keyword>
<evidence type="ECO:0000256" key="1">
    <source>
        <dbReference type="ARBA" id="ARBA00004651"/>
    </source>
</evidence>
<accession>A0A4R6B5W7</accession>
<name>A0A4R6B5W7_9RHOB</name>
<dbReference type="InterPro" id="IPR052017">
    <property type="entry name" value="TSUP"/>
</dbReference>
<dbReference type="PANTHER" id="PTHR30269:SF37">
    <property type="entry name" value="MEMBRANE TRANSPORTER PROTEIN"/>
    <property type="match status" value="1"/>
</dbReference>
<evidence type="ECO:0000313" key="10">
    <source>
        <dbReference type="Proteomes" id="UP000294562"/>
    </source>
</evidence>
<dbReference type="InterPro" id="IPR002781">
    <property type="entry name" value="TM_pro_TauE-like"/>
</dbReference>
<evidence type="ECO:0000256" key="5">
    <source>
        <dbReference type="ARBA" id="ARBA00022692"/>
    </source>
</evidence>
<reference evidence="9 10" key="1">
    <citation type="submission" date="2019-03" db="EMBL/GenBank/DDBJ databases">
        <title>Rhodobacteraceae bacterium SM1902, a new member of the family Rhodobacteraceae isolated from Yantai.</title>
        <authorList>
            <person name="Sun Y."/>
        </authorList>
    </citation>
    <scope>NUCLEOTIDE SEQUENCE [LARGE SCALE GENOMIC DNA]</scope>
    <source>
        <strain evidence="9 10">SM1902</strain>
    </source>
</reference>
<feature type="transmembrane region" description="Helical" evidence="8">
    <location>
        <begin position="100"/>
        <end position="118"/>
    </location>
</feature>
<comment type="subcellular location">
    <subcellularLocation>
        <location evidence="1 8">Cell membrane</location>
        <topology evidence="1 8">Multi-pass membrane protein</topology>
    </subcellularLocation>
</comment>
<keyword evidence="5 8" id="KW-0812">Transmembrane</keyword>
<keyword evidence="3" id="KW-0813">Transport</keyword>
<evidence type="ECO:0000256" key="3">
    <source>
        <dbReference type="ARBA" id="ARBA00022448"/>
    </source>
</evidence>
<dbReference type="Pfam" id="PF01925">
    <property type="entry name" value="TauE"/>
    <property type="match status" value="1"/>
</dbReference>
<dbReference type="EMBL" id="SMZO01000001">
    <property type="protein sequence ID" value="TDL91474.1"/>
    <property type="molecule type" value="Genomic_DNA"/>
</dbReference>
<dbReference type="AlphaFoldDB" id="A0A4R6B5W7"/>
<dbReference type="Proteomes" id="UP000294562">
    <property type="component" value="Unassembled WGS sequence"/>
</dbReference>
<dbReference type="PANTHER" id="PTHR30269">
    <property type="entry name" value="TRANSMEMBRANE PROTEIN YFCA"/>
    <property type="match status" value="1"/>
</dbReference>
<dbReference type="RefSeq" id="WP_133340978.1">
    <property type="nucleotide sequence ID" value="NZ_SMZO01000001.1"/>
</dbReference>
<proteinExistence type="inferred from homology"/>
<sequence length="250" mass="26137">MQIDLLFLCVAIPGVLIAGISKGGFGGGASFVATPILALVIDPAMSLGLMLPLLIVMDVAGLRAYWGKWSPSASLRLIAGGVLGVILAAAVYRFTDPDVFRFLIGAISLGFVVFQLGLKRRWWAPRTVPLSPKVGAGCGVVMGFTSFVAHAGGPAALIYLLSLGLGKVTFQATTVAVFSVMNLSKVGIYGALGFFNFETLKLALLLAPVALIGVLLGVKANRLVPERVFFGLTYVLLAGAGLKLVWDALT</sequence>
<keyword evidence="7 8" id="KW-0472">Membrane</keyword>
<evidence type="ECO:0000256" key="2">
    <source>
        <dbReference type="ARBA" id="ARBA00009142"/>
    </source>
</evidence>
<evidence type="ECO:0000256" key="8">
    <source>
        <dbReference type="RuleBase" id="RU363041"/>
    </source>
</evidence>
<keyword evidence="10" id="KW-1185">Reference proteome</keyword>